<protein>
    <recommendedName>
        <fullName evidence="1">Arb2 domain-containing protein</fullName>
    </recommendedName>
</protein>
<name>A0AAD5WE54_PARTN</name>
<accession>A0AAD5WE54</accession>
<dbReference type="GO" id="GO:0031048">
    <property type="term" value="P:regulatory ncRNA-mediated heterochromatin formation"/>
    <property type="evidence" value="ECO:0007669"/>
    <property type="project" value="TreeGrafter"/>
</dbReference>
<dbReference type="AlphaFoldDB" id="A0AAD5WE54"/>
<gene>
    <name evidence="2" type="ORF">KIN20_027482</name>
</gene>
<dbReference type="InterPro" id="IPR029058">
    <property type="entry name" value="AB_hydrolase_fold"/>
</dbReference>
<dbReference type="PANTHER" id="PTHR21357">
    <property type="entry name" value="FAM172 FAMILY PROTEIN HOMOLOG CG10038"/>
    <property type="match status" value="1"/>
</dbReference>
<keyword evidence="3" id="KW-1185">Reference proteome</keyword>
<feature type="domain" description="Arb2" evidence="1">
    <location>
        <begin position="9"/>
        <end position="146"/>
    </location>
</feature>
<reference evidence="2" key="1">
    <citation type="submission" date="2021-06" db="EMBL/GenBank/DDBJ databases">
        <title>Parelaphostrongylus tenuis whole genome reference sequence.</title>
        <authorList>
            <person name="Garwood T.J."/>
            <person name="Larsen P.A."/>
            <person name="Fountain-Jones N.M."/>
            <person name="Garbe J.R."/>
            <person name="Macchietto M.G."/>
            <person name="Kania S.A."/>
            <person name="Gerhold R.W."/>
            <person name="Richards J.E."/>
            <person name="Wolf T.M."/>
        </authorList>
    </citation>
    <scope>NUCLEOTIDE SEQUENCE</scope>
    <source>
        <strain evidence="2">MNPRO001-30</strain>
        <tissue evidence="2">Meninges</tissue>
    </source>
</reference>
<dbReference type="Pfam" id="PF22749">
    <property type="entry name" value="Arb2"/>
    <property type="match status" value="1"/>
</dbReference>
<evidence type="ECO:0000313" key="3">
    <source>
        <dbReference type="Proteomes" id="UP001196413"/>
    </source>
</evidence>
<dbReference type="GO" id="GO:0005634">
    <property type="term" value="C:nucleus"/>
    <property type="evidence" value="ECO:0007669"/>
    <property type="project" value="TreeGrafter"/>
</dbReference>
<dbReference type="InterPro" id="IPR048263">
    <property type="entry name" value="Arb2"/>
</dbReference>
<dbReference type="EMBL" id="JAHQIW010005650">
    <property type="protein sequence ID" value="KAJ1366728.1"/>
    <property type="molecule type" value="Genomic_DNA"/>
</dbReference>
<dbReference type="SUPFAM" id="SSF53474">
    <property type="entry name" value="alpha/beta-Hydrolases"/>
    <property type="match status" value="1"/>
</dbReference>
<evidence type="ECO:0000259" key="1">
    <source>
        <dbReference type="Pfam" id="PF22749"/>
    </source>
</evidence>
<dbReference type="GO" id="GO:0035197">
    <property type="term" value="F:siRNA binding"/>
    <property type="evidence" value="ECO:0007669"/>
    <property type="project" value="TreeGrafter"/>
</dbReference>
<comment type="caution">
    <text evidence="2">The sequence shown here is derived from an EMBL/GenBank/DDBJ whole genome shotgun (WGS) entry which is preliminary data.</text>
</comment>
<proteinExistence type="predicted"/>
<organism evidence="2 3">
    <name type="scientific">Parelaphostrongylus tenuis</name>
    <name type="common">Meningeal worm</name>
    <dbReference type="NCBI Taxonomy" id="148309"/>
    <lineage>
        <taxon>Eukaryota</taxon>
        <taxon>Metazoa</taxon>
        <taxon>Ecdysozoa</taxon>
        <taxon>Nematoda</taxon>
        <taxon>Chromadorea</taxon>
        <taxon>Rhabditida</taxon>
        <taxon>Rhabditina</taxon>
        <taxon>Rhabditomorpha</taxon>
        <taxon>Strongyloidea</taxon>
        <taxon>Metastrongylidae</taxon>
        <taxon>Parelaphostrongylus</taxon>
    </lineage>
</organism>
<evidence type="ECO:0000313" key="2">
    <source>
        <dbReference type="EMBL" id="KAJ1366728.1"/>
    </source>
</evidence>
<dbReference type="PANTHER" id="PTHR21357:SF4">
    <property type="entry name" value="FAM172 FAMILY PROTEIN HOMOLOG CG10038"/>
    <property type="match status" value="1"/>
</dbReference>
<dbReference type="InterPro" id="IPR053858">
    <property type="entry name" value="Arb2_dom"/>
</dbReference>
<sequence>MRGMGGSLTLKDLGYHFDQNGEFRRISDNGRFIFTNQEDYEKLGCAMTNELYSILENQCGLVRIDVTVGVEDEHNNLRNYRSFVYASRGFRDKSTVVLIIHGSGAVRPGQWSRRLILNEGLNVGSQVPYIQRAHDNDWGVILCNTNTSEEFCGYPQQHLRAVYDQLLSGTTSIQRVLVVAHSRGGQDFVLAFPHFKNDDRIVAVCLTDSINFEMPHCLTEEANSKGPVFINWIANSDIRQTCGSDGDMVDVFSRVHQIYAGTTEHERTSYSALNSVFYVLENLKSPSDLPELLPTAAKLTSGEV</sequence>
<dbReference type="Proteomes" id="UP001196413">
    <property type="component" value="Unassembled WGS sequence"/>
</dbReference>